<dbReference type="EMBL" id="SOAY01000010">
    <property type="protein sequence ID" value="TDT47352.1"/>
    <property type="molecule type" value="Genomic_DNA"/>
</dbReference>
<dbReference type="Proteomes" id="UP000294749">
    <property type="component" value="Unassembled WGS sequence"/>
</dbReference>
<feature type="domain" description="Gfo/Idh/MocA-like oxidoreductase N-terminal" evidence="1">
    <location>
        <begin position="4"/>
        <end position="124"/>
    </location>
</feature>
<feature type="domain" description="GFO/IDH/MocA-like oxidoreductase" evidence="2">
    <location>
        <begin position="132"/>
        <end position="257"/>
    </location>
</feature>
<dbReference type="InterPro" id="IPR036291">
    <property type="entry name" value="NAD(P)-bd_dom_sf"/>
</dbReference>
<dbReference type="InterPro" id="IPR055170">
    <property type="entry name" value="GFO_IDH_MocA-like_dom"/>
</dbReference>
<dbReference type="AlphaFoldDB" id="A0A4R7K9G0"/>
<keyword evidence="4" id="KW-1185">Reference proteome</keyword>
<dbReference type="Pfam" id="PF01408">
    <property type="entry name" value="GFO_IDH_MocA"/>
    <property type="match status" value="1"/>
</dbReference>
<dbReference type="SUPFAM" id="SSF51735">
    <property type="entry name" value="NAD(P)-binding Rossmann-fold domains"/>
    <property type="match status" value="1"/>
</dbReference>
<gene>
    <name evidence="3" type="ORF">CLV90_1427</name>
</gene>
<dbReference type="InterPro" id="IPR052515">
    <property type="entry name" value="Gfo/Idh/MocA_Oxidoreductase"/>
</dbReference>
<protein>
    <submittedName>
        <fullName evidence="3">Putative dehydrogenase</fullName>
    </submittedName>
</protein>
<dbReference type="PANTHER" id="PTHR43249:SF1">
    <property type="entry name" value="D-GLUCOSIDE 3-DEHYDROGENASE"/>
    <property type="match status" value="1"/>
</dbReference>
<dbReference type="RefSeq" id="WP_133686739.1">
    <property type="nucleotide sequence ID" value="NZ_SOAY01000010.1"/>
</dbReference>
<dbReference type="PANTHER" id="PTHR43249">
    <property type="entry name" value="UDP-N-ACETYL-2-AMINO-2-DEOXY-D-GLUCURONATE OXIDASE"/>
    <property type="match status" value="1"/>
</dbReference>
<proteinExistence type="predicted"/>
<evidence type="ECO:0000313" key="3">
    <source>
        <dbReference type="EMBL" id="TDT47352.1"/>
    </source>
</evidence>
<dbReference type="Pfam" id="PF22725">
    <property type="entry name" value="GFO_IDH_MocA_C3"/>
    <property type="match status" value="1"/>
</dbReference>
<dbReference type="GO" id="GO:0000166">
    <property type="term" value="F:nucleotide binding"/>
    <property type="evidence" value="ECO:0007669"/>
    <property type="project" value="InterPro"/>
</dbReference>
<accession>A0A4R7K9G0</accession>
<evidence type="ECO:0000259" key="1">
    <source>
        <dbReference type="Pfam" id="PF01408"/>
    </source>
</evidence>
<name>A0A4R7K9G0_9FLAO</name>
<dbReference type="SUPFAM" id="SSF55347">
    <property type="entry name" value="Glyceraldehyde-3-phosphate dehydrogenase-like, C-terminal domain"/>
    <property type="match status" value="1"/>
</dbReference>
<dbReference type="OrthoDB" id="9795543at2"/>
<dbReference type="Gene3D" id="3.40.50.720">
    <property type="entry name" value="NAD(P)-binding Rossmann-like Domain"/>
    <property type="match status" value="1"/>
</dbReference>
<dbReference type="Gene3D" id="3.30.360.10">
    <property type="entry name" value="Dihydrodipicolinate Reductase, domain 2"/>
    <property type="match status" value="1"/>
</dbReference>
<organism evidence="3 4">
    <name type="scientific">Maribacter spongiicola</name>
    <dbReference type="NCBI Taxonomy" id="1206753"/>
    <lineage>
        <taxon>Bacteria</taxon>
        <taxon>Pseudomonadati</taxon>
        <taxon>Bacteroidota</taxon>
        <taxon>Flavobacteriia</taxon>
        <taxon>Flavobacteriales</taxon>
        <taxon>Flavobacteriaceae</taxon>
        <taxon>Maribacter</taxon>
    </lineage>
</organism>
<reference evidence="3 4" key="1">
    <citation type="submission" date="2019-03" db="EMBL/GenBank/DDBJ databases">
        <title>Genomic Encyclopedia of Archaeal and Bacterial Type Strains, Phase II (KMG-II): from individual species to whole genera.</title>
        <authorList>
            <person name="Goeker M."/>
        </authorList>
    </citation>
    <scope>NUCLEOTIDE SEQUENCE [LARGE SCALE GENOMIC DNA]</scope>
    <source>
        <strain evidence="3 4">DSM 25233</strain>
    </source>
</reference>
<evidence type="ECO:0000313" key="4">
    <source>
        <dbReference type="Proteomes" id="UP000294749"/>
    </source>
</evidence>
<comment type="caution">
    <text evidence="3">The sequence shown here is derived from an EMBL/GenBank/DDBJ whole genome shotgun (WGS) entry which is preliminary data.</text>
</comment>
<dbReference type="InterPro" id="IPR000683">
    <property type="entry name" value="Gfo/Idh/MocA-like_OxRdtase_N"/>
</dbReference>
<sequence>MKLIKWGIIGCGNVAEVKSGPAFNKTENSELIGVMRRNGAKAKDFADRHSVPYWTDNADDLLNNDDINSIYIATPPSTHLEYALKALSLHKNVYLEKPMALTFKEAETIGEAVKSSRGKLSVAHYRRKLPAFSKVKELIDANAIGKILIADIQILQPKKSKLIANSEENWRLNPQVSGGGLFYDIAPHQIDLMYHYFGAFKNISGSSTSSNSEMVEDTVNGIIEFENGVQFRGIWNFVGNELYSKEQCIIYGTQGSISFSFYGDSIVVRTKDKEDVLKFNNPKHIQQPMIASVVSYFLGNKENPCAVEEGILVMKALEKLSGRQ</sequence>
<evidence type="ECO:0000259" key="2">
    <source>
        <dbReference type="Pfam" id="PF22725"/>
    </source>
</evidence>